<dbReference type="Gene3D" id="3.40.50.410">
    <property type="entry name" value="von Willebrand factor, type A domain"/>
    <property type="match status" value="1"/>
</dbReference>
<dbReference type="PROSITE" id="PS50234">
    <property type="entry name" value="VWFA"/>
    <property type="match status" value="1"/>
</dbReference>
<dbReference type="PANTHER" id="PTHR41248">
    <property type="entry name" value="NORD PROTEIN"/>
    <property type="match status" value="1"/>
</dbReference>
<dbReference type="EMBL" id="CAADFA010000083">
    <property type="protein sequence ID" value="VFJ50303.1"/>
    <property type="molecule type" value="Genomic_DNA"/>
</dbReference>
<evidence type="ECO:0000313" key="3">
    <source>
        <dbReference type="EMBL" id="VFJ49625.1"/>
    </source>
</evidence>
<dbReference type="EMBL" id="CAADFL010000125">
    <property type="protein sequence ID" value="VFK10009.1"/>
    <property type="molecule type" value="Genomic_DNA"/>
</dbReference>
<name>A0A450SBP2_9GAMM</name>
<feature type="domain" description="VWFA" evidence="2">
    <location>
        <begin position="400"/>
        <end position="611"/>
    </location>
</feature>
<proteinExistence type="predicted"/>
<accession>A0A450SBP2</accession>
<dbReference type="InterPro" id="IPR036465">
    <property type="entry name" value="vWFA_dom_sf"/>
</dbReference>
<dbReference type="InterPro" id="IPR006538">
    <property type="entry name" value="CobT"/>
</dbReference>
<dbReference type="AlphaFoldDB" id="A0A450SBP2"/>
<dbReference type="InterPro" id="IPR002035">
    <property type="entry name" value="VWF_A"/>
</dbReference>
<reference evidence="3" key="1">
    <citation type="submission" date="2019-02" db="EMBL/GenBank/DDBJ databases">
        <authorList>
            <person name="Gruber-Vodicka R. H."/>
            <person name="Seah K. B. B."/>
        </authorList>
    </citation>
    <scope>NUCLEOTIDE SEQUENCE</scope>
    <source>
        <strain evidence="3">BECK_BZ163</strain>
        <strain evidence="5">BECK_BZ164</strain>
        <strain evidence="4">BECK_BZ165</strain>
    </source>
</reference>
<dbReference type="PANTHER" id="PTHR41248:SF1">
    <property type="entry name" value="NORD PROTEIN"/>
    <property type="match status" value="1"/>
</dbReference>
<evidence type="ECO:0000256" key="1">
    <source>
        <dbReference type="SAM" id="MobiDB-lite"/>
    </source>
</evidence>
<dbReference type="InterPro" id="IPR025861">
    <property type="entry name" value="CobT_VWA_dom"/>
</dbReference>
<protein>
    <submittedName>
        <fullName evidence="3">Cobaltochelatase CobT</fullName>
    </submittedName>
</protein>
<gene>
    <name evidence="3" type="ORF">BECKFM1743A_GA0114220_100741</name>
    <name evidence="5" type="ORF">BECKFM1743B_GA0114221_101252</name>
    <name evidence="4" type="ORF">BECKFM1743C_GA0114222_100832</name>
</gene>
<feature type="region of interest" description="Disordered" evidence="1">
    <location>
        <begin position="218"/>
        <end position="295"/>
    </location>
</feature>
<dbReference type="PIRSF" id="PIRSF031715">
    <property type="entry name" value="Cob_chel_CobT"/>
    <property type="match status" value="1"/>
</dbReference>
<dbReference type="InterPro" id="IPR051928">
    <property type="entry name" value="NorD/CobT"/>
</dbReference>
<dbReference type="EMBL" id="CAADEZ010000074">
    <property type="protein sequence ID" value="VFJ49625.1"/>
    <property type="molecule type" value="Genomic_DNA"/>
</dbReference>
<evidence type="ECO:0000259" key="2">
    <source>
        <dbReference type="PROSITE" id="PS50234"/>
    </source>
</evidence>
<organism evidence="3">
    <name type="scientific">Candidatus Kentrum sp. FM</name>
    <dbReference type="NCBI Taxonomy" id="2126340"/>
    <lineage>
        <taxon>Bacteria</taxon>
        <taxon>Pseudomonadati</taxon>
        <taxon>Pseudomonadota</taxon>
        <taxon>Gammaproteobacteria</taxon>
        <taxon>Candidatus Kentrum</taxon>
    </lineage>
</organism>
<sequence>MINHETKTERLRRVTAAACRAIAERDDIILSFEGNRTAQSGTEIAICPPEHDFPPQEIARVRGDADTGALRLAHHDARLHSTLAPADEAARAIFDILEQVRYEAMGAHRLYGVAVNLARSLDKRCHGLELEAVTRREPEQLPEAVRLLARESIEGSPPPDSARNFARLWQQYLLPEIGELLPDLSDAIQDQLAFALASRALLGKLGFSMDPAGIREEVKAKRQDPGEGISEQKDDFLPGEVTPDIDPMDSVELLDGATENPKTTESPWDESDGCTTEQDPFEETEERSRHGFPHNEPATHEYHAYTLEFDEVVDAPKICDPRELTRLRAQLDRELGRLQGVIGRLANRLQRRLLARQARSWEFDQEEGLLDTARLARVVANPAYSLSYKREKESPFRDTVVTLLIDNSGSMRGRPITLAAISADVLARTLERCAVKTEILGFTTRTWKGGHLQAQWMNAGKGPNPGRLNELLHVIYKSADVPWRRARKNLGLMLREGLLKENVDGEALLWAHRRLLARSEQRRILMVISDGTPVDDATLSANSPDYLDRHLRQVIGYIENESPVELLAIGIGHDVTRYYRRAVTLVDAEQLSGTMMEELTNLFEGTSLKAR</sequence>
<dbReference type="GO" id="GO:0009236">
    <property type="term" value="P:cobalamin biosynthetic process"/>
    <property type="evidence" value="ECO:0007669"/>
    <property type="project" value="InterPro"/>
</dbReference>
<dbReference type="Pfam" id="PF11775">
    <property type="entry name" value="CobT_C"/>
    <property type="match status" value="1"/>
</dbReference>
<dbReference type="CDD" id="cd01454">
    <property type="entry name" value="vWA_norD_type"/>
    <property type="match status" value="1"/>
</dbReference>
<dbReference type="SUPFAM" id="SSF53300">
    <property type="entry name" value="vWA-like"/>
    <property type="match status" value="1"/>
</dbReference>
<dbReference type="Pfam" id="PF06213">
    <property type="entry name" value="CobT"/>
    <property type="match status" value="1"/>
</dbReference>
<evidence type="ECO:0000313" key="4">
    <source>
        <dbReference type="EMBL" id="VFJ50303.1"/>
    </source>
</evidence>
<feature type="compositionally biased region" description="Basic and acidic residues" evidence="1">
    <location>
        <begin position="218"/>
        <end position="236"/>
    </location>
</feature>
<evidence type="ECO:0000313" key="5">
    <source>
        <dbReference type="EMBL" id="VFK10009.1"/>
    </source>
</evidence>